<evidence type="ECO:0000256" key="1">
    <source>
        <dbReference type="ARBA" id="ARBA00008714"/>
    </source>
</evidence>
<dbReference type="SUPFAM" id="SSF46609">
    <property type="entry name" value="Fe,Mn superoxide dismutase (SOD), N-terminal domain"/>
    <property type="match status" value="1"/>
</dbReference>
<keyword evidence="3 5" id="KW-0479">Metal-binding</keyword>
<proteinExistence type="inferred from homology"/>
<keyword evidence="9" id="KW-1185">Reference proteome</keyword>
<dbReference type="InterPro" id="IPR036314">
    <property type="entry name" value="SOD_C_sf"/>
</dbReference>
<dbReference type="PRINTS" id="PR01703">
    <property type="entry name" value="MNSODISMTASE"/>
</dbReference>
<dbReference type="InterPro" id="IPR019831">
    <property type="entry name" value="Mn/Fe_SOD_N"/>
</dbReference>
<dbReference type="Pfam" id="PF02777">
    <property type="entry name" value="Sod_Fe_C"/>
    <property type="match status" value="1"/>
</dbReference>
<comment type="similarity">
    <text evidence="1 5">Belongs to the iron/manganese superoxide dismutase family.</text>
</comment>
<dbReference type="RefSeq" id="WP_265425933.1">
    <property type="nucleotide sequence ID" value="NZ_JAPFPW010000020.1"/>
</dbReference>
<comment type="function">
    <text evidence="5">Destroys radicals which are normally produced within the cells and which are toxic to biological systems.</text>
</comment>
<dbReference type="Proteomes" id="UP001209681">
    <property type="component" value="Unassembled WGS sequence"/>
</dbReference>
<accession>A0ABT3NC36</accession>
<dbReference type="InterPro" id="IPR019832">
    <property type="entry name" value="Mn/Fe_SOD_C"/>
</dbReference>
<evidence type="ECO:0000313" key="9">
    <source>
        <dbReference type="Proteomes" id="UP001209681"/>
    </source>
</evidence>
<comment type="catalytic activity">
    <reaction evidence="5">
        <text>2 superoxide + 2 H(+) = H2O2 + O2</text>
        <dbReference type="Rhea" id="RHEA:20696"/>
        <dbReference type="ChEBI" id="CHEBI:15378"/>
        <dbReference type="ChEBI" id="CHEBI:15379"/>
        <dbReference type="ChEBI" id="CHEBI:16240"/>
        <dbReference type="ChEBI" id="CHEBI:18421"/>
        <dbReference type="EC" id="1.15.1.1"/>
    </reaction>
</comment>
<reference evidence="8 9" key="1">
    <citation type="submission" date="2022-11" db="EMBL/GenBank/DDBJ databases">
        <title>Desulfobotulus tamanensis H1 sp. nov. - anaerobic, alkaliphilic, sulphate reducing bacterium isolated from terrestrial mud volcano.</title>
        <authorList>
            <person name="Frolova A."/>
            <person name="Merkel A.Y."/>
            <person name="Slobodkin A.I."/>
        </authorList>
    </citation>
    <scope>NUCLEOTIDE SEQUENCE [LARGE SCALE GENOMIC DNA]</scope>
    <source>
        <strain evidence="8 9">H1</strain>
    </source>
</reference>
<comment type="caution">
    <text evidence="8">The sequence shown here is derived from an EMBL/GenBank/DDBJ whole genome shotgun (WGS) entry which is preliminary data.</text>
</comment>
<feature type="domain" description="Manganese/iron superoxide dismutase N-terminal" evidence="6">
    <location>
        <begin position="3"/>
        <end position="89"/>
    </location>
</feature>
<protein>
    <recommendedName>
        <fullName evidence="2 5">Superoxide dismutase</fullName>
        <ecNumber evidence="2 5">1.15.1.1</ecNumber>
    </recommendedName>
</protein>
<evidence type="ECO:0000313" key="8">
    <source>
        <dbReference type="EMBL" id="MCW7755019.1"/>
    </source>
</evidence>
<feature type="domain" description="Manganese/iron superoxide dismutase C-terminal" evidence="7">
    <location>
        <begin position="95"/>
        <end position="196"/>
    </location>
</feature>
<keyword evidence="4 5" id="KW-0560">Oxidoreductase</keyword>
<sequence length="206" mass="23659">MLHILPEIPYAYNALEPYIDAETMKIHHTKHHQTYVDKLNAALENHKDLQEKTLHELLGKMELLPETIKTAVRNHGGGHANHTLFWQTLKTGEKPDGKILTSLVDTFGSYGNFEKEFTEGAAGLFGSGWMWLVLDEKRKPVLLPLPNQDSPIMHGKIPLLGLDVWEHAYYLKYQNRRPDYIKAFFKIINWTAVNDRYEAGLEGIIL</sequence>
<dbReference type="PANTHER" id="PTHR43595">
    <property type="entry name" value="37S RIBOSOMAL PROTEIN S26, MITOCHONDRIAL"/>
    <property type="match status" value="1"/>
</dbReference>
<dbReference type="InterPro" id="IPR036324">
    <property type="entry name" value="Mn/Fe_SOD_N_sf"/>
</dbReference>
<dbReference type="InterPro" id="IPR001189">
    <property type="entry name" value="Mn/Fe_SOD"/>
</dbReference>
<evidence type="ECO:0000259" key="6">
    <source>
        <dbReference type="Pfam" id="PF00081"/>
    </source>
</evidence>
<dbReference type="Gene3D" id="1.10.287.990">
    <property type="entry name" value="Fe,Mn superoxide dismutase (SOD) domain"/>
    <property type="match status" value="1"/>
</dbReference>
<dbReference type="Pfam" id="PF00081">
    <property type="entry name" value="Sod_Fe_N"/>
    <property type="match status" value="1"/>
</dbReference>
<dbReference type="SUPFAM" id="SSF54719">
    <property type="entry name" value="Fe,Mn superoxide dismutase (SOD), C-terminal domain"/>
    <property type="match status" value="1"/>
</dbReference>
<evidence type="ECO:0000256" key="4">
    <source>
        <dbReference type="ARBA" id="ARBA00023002"/>
    </source>
</evidence>
<evidence type="ECO:0000256" key="3">
    <source>
        <dbReference type="ARBA" id="ARBA00022723"/>
    </source>
</evidence>
<dbReference type="PROSITE" id="PS00088">
    <property type="entry name" value="SOD_MN"/>
    <property type="match status" value="1"/>
</dbReference>
<evidence type="ECO:0000259" key="7">
    <source>
        <dbReference type="Pfam" id="PF02777"/>
    </source>
</evidence>
<gene>
    <name evidence="8" type="ORF">OOT00_13590</name>
</gene>
<dbReference type="PIRSF" id="PIRSF000349">
    <property type="entry name" value="SODismutase"/>
    <property type="match status" value="1"/>
</dbReference>
<dbReference type="InterPro" id="IPR019833">
    <property type="entry name" value="Mn/Fe_SOD_BS"/>
</dbReference>
<dbReference type="PANTHER" id="PTHR43595:SF2">
    <property type="entry name" value="SMALL RIBOSOMAL SUBUNIT PROTEIN MS42"/>
    <property type="match status" value="1"/>
</dbReference>
<evidence type="ECO:0000256" key="5">
    <source>
        <dbReference type="RuleBase" id="RU000414"/>
    </source>
</evidence>
<organism evidence="8 9">
    <name type="scientific">Desulfobotulus pelophilus</name>
    <dbReference type="NCBI Taxonomy" id="2823377"/>
    <lineage>
        <taxon>Bacteria</taxon>
        <taxon>Pseudomonadati</taxon>
        <taxon>Thermodesulfobacteriota</taxon>
        <taxon>Desulfobacteria</taxon>
        <taxon>Desulfobacterales</taxon>
        <taxon>Desulfobacteraceae</taxon>
        <taxon>Desulfobotulus</taxon>
    </lineage>
</organism>
<dbReference type="EC" id="1.15.1.1" evidence="2 5"/>
<evidence type="ECO:0000256" key="2">
    <source>
        <dbReference type="ARBA" id="ARBA00012682"/>
    </source>
</evidence>
<dbReference type="EMBL" id="JAPFPW010000020">
    <property type="protein sequence ID" value="MCW7755019.1"/>
    <property type="molecule type" value="Genomic_DNA"/>
</dbReference>
<name>A0ABT3NC36_9BACT</name>
<dbReference type="Gene3D" id="3.55.40.20">
    <property type="entry name" value="Iron/manganese superoxide dismutase, C-terminal domain"/>
    <property type="match status" value="1"/>
</dbReference>